<keyword evidence="8" id="KW-1185">Reference proteome</keyword>
<dbReference type="SUPFAM" id="SSF53649">
    <property type="entry name" value="Alkaline phosphatase-like"/>
    <property type="match status" value="1"/>
</dbReference>
<evidence type="ECO:0000313" key="7">
    <source>
        <dbReference type="EMBL" id="WZN65535.1"/>
    </source>
</evidence>
<comment type="catalytic activity">
    <reaction evidence="1">
        <text>(2R)-2-phosphoglycerate = (2R)-3-phosphoglycerate</text>
        <dbReference type="Rhea" id="RHEA:15901"/>
        <dbReference type="ChEBI" id="CHEBI:58272"/>
        <dbReference type="ChEBI" id="CHEBI:58289"/>
        <dbReference type="EC" id="5.4.2.12"/>
    </reaction>
</comment>
<name>A0AAX4PHQ2_9CHLO</name>
<evidence type="ECO:0000256" key="3">
    <source>
        <dbReference type="ARBA" id="ARBA00004921"/>
    </source>
</evidence>
<dbReference type="InterPro" id="IPR006124">
    <property type="entry name" value="Metalloenzyme"/>
</dbReference>
<dbReference type="GO" id="GO:0046872">
    <property type="term" value="F:metal ion binding"/>
    <property type="evidence" value="ECO:0007669"/>
    <property type="project" value="InterPro"/>
</dbReference>
<evidence type="ECO:0000313" key="8">
    <source>
        <dbReference type="Proteomes" id="UP001472866"/>
    </source>
</evidence>
<dbReference type="GO" id="GO:0004619">
    <property type="term" value="F:phosphoglycerate mutase activity"/>
    <property type="evidence" value="ECO:0007669"/>
    <property type="project" value="UniProtKB-EC"/>
</dbReference>
<dbReference type="CDD" id="cd16011">
    <property type="entry name" value="iPGM_like"/>
    <property type="match status" value="1"/>
</dbReference>
<dbReference type="Proteomes" id="UP001472866">
    <property type="component" value="Chromosome 12"/>
</dbReference>
<evidence type="ECO:0000259" key="6">
    <source>
        <dbReference type="Pfam" id="PF01676"/>
    </source>
</evidence>
<evidence type="ECO:0000256" key="5">
    <source>
        <dbReference type="ARBA" id="ARBA00023152"/>
    </source>
</evidence>
<proteinExistence type="inferred from homology"/>
<accession>A0AAX4PHQ2</accession>
<dbReference type="Pfam" id="PF10143">
    <property type="entry name" value="PhosphMutase"/>
    <property type="match status" value="1"/>
</dbReference>
<comment type="pathway">
    <text evidence="3">Carbohydrate degradation.</text>
</comment>
<dbReference type="InterPro" id="IPR017850">
    <property type="entry name" value="Alkaline_phosphatase_core_sf"/>
</dbReference>
<sequence>MGGPSKRLVWVQIDGVGDLSVSRYANKTPLMEAFTPFLDLVARAGANGMCDPVEPGLACGSDTAHLSMFGYDPREFYRGRGCFESLGAGLTMKPGEIAFKCNFATLDEDTGVVNRRRCDRNFEKEGPLLCAFLDGTALPNFPENVVRVKYATEHRCGLVVEGPGLCDRITSTDPLKDNLPLLRAAPTDGTERAARTADVVNEVSDTMKSMLRDHPINLERAREGKSPANCVLLRGCGELLDVEDFRDRHGFGACMVAPTKVIAGIGASVGMEVVEAPGATGDYHTKLTPKVDAIAAALSRQDAKHKMGFLHVKCTDDAGHDGDVDLKRDLIAACDAMVGQLIAKLWAEEQRSEGAVKYFLCCTGDHSTPAEFILDHSHEPVPFALAPVADCVNVAGEPTMRDCVPKEPIELPWAPSESYRESCQALTRIEGFGPSSDAVVRFDEVAAAAGRLGRFPGSQIIPMVASLLE</sequence>
<protein>
    <submittedName>
        <fullName evidence="7">2,3-bisphosphoglycerate-independent phosphoglycerate mutase</fullName>
    </submittedName>
</protein>
<dbReference type="GO" id="GO:0006096">
    <property type="term" value="P:glycolytic process"/>
    <property type="evidence" value="ECO:0007669"/>
    <property type="project" value="UniProtKB-KW"/>
</dbReference>
<dbReference type="EMBL" id="CP151512">
    <property type="protein sequence ID" value="WZN65535.1"/>
    <property type="molecule type" value="Genomic_DNA"/>
</dbReference>
<dbReference type="AlphaFoldDB" id="A0AAX4PHQ2"/>
<dbReference type="PIRSF" id="PIRSF006392">
    <property type="entry name" value="IPGAM_arch"/>
    <property type="match status" value="1"/>
</dbReference>
<dbReference type="Gene3D" id="3.40.720.10">
    <property type="entry name" value="Alkaline Phosphatase, subunit A"/>
    <property type="match status" value="2"/>
</dbReference>
<dbReference type="Pfam" id="PF01676">
    <property type="entry name" value="Metalloenzyme"/>
    <property type="match status" value="1"/>
</dbReference>
<evidence type="ECO:0000256" key="4">
    <source>
        <dbReference type="ARBA" id="ARBA00005524"/>
    </source>
</evidence>
<dbReference type="PANTHER" id="PTHR31209">
    <property type="entry name" value="COFACTOR-INDEPENDENT PHOSPHOGLYCERATE MUTASE"/>
    <property type="match status" value="1"/>
</dbReference>
<comment type="similarity">
    <text evidence="4">Belongs to the BPG-independent phosphoglycerate mutase family. A-PGAM subfamily.</text>
</comment>
<gene>
    <name evidence="7" type="ORF">HKI87_12g70940</name>
</gene>
<organism evidence="7 8">
    <name type="scientific">Chloropicon roscoffensis</name>
    <dbReference type="NCBI Taxonomy" id="1461544"/>
    <lineage>
        <taxon>Eukaryota</taxon>
        <taxon>Viridiplantae</taxon>
        <taxon>Chlorophyta</taxon>
        <taxon>Chloropicophyceae</taxon>
        <taxon>Chloropicales</taxon>
        <taxon>Chloropicaceae</taxon>
        <taxon>Chloropicon</taxon>
    </lineage>
</organism>
<evidence type="ECO:0000256" key="2">
    <source>
        <dbReference type="ARBA" id="ARBA00002315"/>
    </source>
</evidence>
<keyword evidence="5" id="KW-0324">Glycolysis</keyword>
<dbReference type="InterPro" id="IPR004456">
    <property type="entry name" value="Pglycerate_mutase_ApgM"/>
</dbReference>
<dbReference type="PANTHER" id="PTHR31209:SF0">
    <property type="entry name" value="METALLOENZYME DOMAIN-CONTAINING PROTEIN"/>
    <property type="match status" value="1"/>
</dbReference>
<dbReference type="NCBIfam" id="TIGR00306">
    <property type="entry name" value="apgM"/>
    <property type="match status" value="1"/>
</dbReference>
<evidence type="ECO:0000256" key="1">
    <source>
        <dbReference type="ARBA" id="ARBA00000370"/>
    </source>
</evidence>
<feature type="domain" description="Metalloenzyme" evidence="6">
    <location>
        <begin position="7"/>
        <end position="385"/>
    </location>
</feature>
<reference evidence="7 8" key="1">
    <citation type="submission" date="2024-03" db="EMBL/GenBank/DDBJ databases">
        <title>Complete genome sequence of the green alga Chloropicon roscoffensis RCC1871.</title>
        <authorList>
            <person name="Lemieux C."/>
            <person name="Pombert J.-F."/>
            <person name="Otis C."/>
            <person name="Turmel M."/>
        </authorList>
    </citation>
    <scope>NUCLEOTIDE SEQUENCE [LARGE SCALE GENOMIC DNA]</scope>
    <source>
        <strain evidence="7 8">RCC1871</strain>
    </source>
</reference>
<comment type="function">
    <text evidence="2">Catalyzes the interconversion of 2-phosphoglycerate and 3-phosphoglycerate.</text>
</comment>